<evidence type="ECO:0000259" key="4">
    <source>
        <dbReference type="PROSITE" id="PS50977"/>
    </source>
</evidence>
<dbReference type="PROSITE" id="PS50977">
    <property type="entry name" value="HTH_TETR_2"/>
    <property type="match status" value="1"/>
</dbReference>
<dbReference type="EMBL" id="JADIIN010000042">
    <property type="protein sequence ID" value="MBF4468775.1"/>
    <property type="molecule type" value="Genomic_DNA"/>
</dbReference>
<feature type="DNA-binding region" description="H-T-H motif" evidence="2">
    <location>
        <begin position="24"/>
        <end position="43"/>
    </location>
</feature>
<reference evidence="5" key="1">
    <citation type="submission" date="2020-10" db="EMBL/GenBank/DDBJ databases">
        <title>Dehalococcoides mccartyi of a TCE/Cr reducing biochatode.</title>
        <authorList>
            <person name="Matturro B."/>
        </authorList>
    </citation>
    <scope>NUCLEOTIDE SEQUENCE</scope>
    <source>
        <strain evidence="5">Bin4</strain>
    </source>
</reference>
<evidence type="ECO:0000256" key="1">
    <source>
        <dbReference type="ARBA" id="ARBA00023125"/>
    </source>
</evidence>
<comment type="caution">
    <text evidence="5">The sequence shown here is derived from an EMBL/GenBank/DDBJ whole genome shotgun (WGS) entry which is preliminary data.</text>
</comment>
<proteinExistence type="predicted"/>
<protein>
    <submittedName>
        <fullName evidence="5">TetR/AcrR family transcriptional regulator</fullName>
    </submittedName>
</protein>
<dbReference type="PANTHER" id="PTHR43479:SF11">
    <property type="entry name" value="ACREF_ENVCD OPERON REPRESSOR-RELATED"/>
    <property type="match status" value="1"/>
</dbReference>
<dbReference type="PROSITE" id="PS01081">
    <property type="entry name" value="HTH_TETR_1"/>
    <property type="match status" value="1"/>
</dbReference>
<keyword evidence="3" id="KW-0812">Transmembrane</keyword>
<evidence type="ECO:0000256" key="3">
    <source>
        <dbReference type="SAM" id="Phobius"/>
    </source>
</evidence>
<dbReference type="InterPro" id="IPR050624">
    <property type="entry name" value="HTH-type_Tx_Regulator"/>
</dbReference>
<dbReference type="SUPFAM" id="SSF48498">
    <property type="entry name" value="Tetracyclin repressor-like, C-terminal domain"/>
    <property type="match status" value="1"/>
</dbReference>
<sequence>MNNKDKIAEATFLLALKYGFDNVSLKQIQEAADVTTGAVYYHFDNKNDILKYMVELYLLNEIDNFKKIVKNYKGNIIEKLKFVFYYHTCLDIESNCNIFELSDKDGVDYKEYYLLLMGIYHQHPELRETYHELNLKIFNFYKDLIEESKKNKEIPEDINSEDAALYIFTIFMGFIELSIIFPHFGLEKLIDLNLNMICKNLGLDNNK</sequence>
<feature type="domain" description="HTH tetR-type" evidence="4">
    <location>
        <begin position="1"/>
        <end position="61"/>
    </location>
</feature>
<evidence type="ECO:0000313" key="5">
    <source>
        <dbReference type="EMBL" id="MBF4468775.1"/>
    </source>
</evidence>
<evidence type="ECO:0000313" key="6">
    <source>
        <dbReference type="Proteomes" id="UP000658733"/>
    </source>
</evidence>
<evidence type="ECO:0000256" key="2">
    <source>
        <dbReference type="PROSITE-ProRule" id="PRU00335"/>
    </source>
</evidence>
<dbReference type="GO" id="GO:0003677">
    <property type="term" value="F:DNA binding"/>
    <property type="evidence" value="ECO:0007669"/>
    <property type="project" value="UniProtKB-UniRule"/>
</dbReference>
<dbReference type="InterPro" id="IPR023772">
    <property type="entry name" value="DNA-bd_HTH_TetR-type_CS"/>
</dbReference>
<dbReference type="AlphaFoldDB" id="A0A843AI84"/>
<dbReference type="Proteomes" id="UP000658733">
    <property type="component" value="Unassembled WGS sequence"/>
</dbReference>
<dbReference type="InterPro" id="IPR036271">
    <property type="entry name" value="Tet_transcr_reg_TetR-rel_C_sf"/>
</dbReference>
<dbReference type="InterPro" id="IPR009057">
    <property type="entry name" value="Homeodomain-like_sf"/>
</dbReference>
<dbReference type="Gene3D" id="1.10.10.60">
    <property type="entry name" value="Homeodomain-like"/>
    <property type="match status" value="1"/>
</dbReference>
<keyword evidence="1 2" id="KW-0238">DNA-binding</keyword>
<dbReference type="PANTHER" id="PTHR43479">
    <property type="entry name" value="ACREF/ENVCD OPERON REPRESSOR-RELATED"/>
    <property type="match status" value="1"/>
</dbReference>
<dbReference type="InterPro" id="IPR001647">
    <property type="entry name" value="HTH_TetR"/>
</dbReference>
<dbReference type="RefSeq" id="WP_042704129.1">
    <property type="nucleotide sequence ID" value="NZ_JADIIN010000042.1"/>
</dbReference>
<organism evidence="5 6">
    <name type="scientific">Methanobrevibacter arboriphilus</name>
    <dbReference type="NCBI Taxonomy" id="39441"/>
    <lineage>
        <taxon>Archaea</taxon>
        <taxon>Methanobacteriati</taxon>
        <taxon>Methanobacteriota</taxon>
        <taxon>Methanomada group</taxon>
        <taxon>Methanobacteria</taxon>
        <taxon>Methanobacteriales</taxon>
        <taxon>Methanobacteriaceae</taxon>
        <taxon>Methanobrevibacter</taxon>
    </lineage>
</organism>
<dbReference type="PRINTS" id="PR00455">
    <property type="entry name" value="HTHTETR"/>
</dbReference>
<keyword evidence="3" id="KW-1133">Transmembrane helix</keyword>
<feature type="transmembrane region" description="Helical" evidence="3">
    <location>
        <begin position="163"/>
        <end position="186"/>
    </location>
</feature>
<gene>
    <name evidence="5" type="ORF">ISP01_05155</name>
</gene>
<accession>A0A843AI84</accession>
<name>A0A843AI84_METAZ</name>
<dbReference type="Gene3D" id="1.10.357.10">
    <property type="entry name" value="Tetracycline Repressor, domain 2"/>
    <property type="match status" value="1"/>
</dbReference>
<dbReference type="SUPFAM" id="SSF46689">
    <property type="entry name" value="Homeodomain-like"/>
    <property type="match status" value="1"/>
</dbReference>
<keyword evidence="3" id="KW-0472">Membrane</keyword>
<dbReference type="Pfam" id="PF00440">
    <property type="entry name" value="TetR_N"/>
    <property type="match status" value="1"/>
</dbReference>